<feature type="region of interest" description="Disordered" evidence="1">
    <location>
        <begin position="1"/>
        <end position="31"/>
    </location>
</feature>
<sequence>VAKVLGSKSEERTRVQRANHTKGSIFFSSRD</sequence>
<accession>X1UNW5</accession>
<protein>
    <submittedName>
        <fullName evidence="2">Uncharacterized protein</fullName>
    </submittedName>
</protein>
<evidence type="ECO:0000256" key="1">
    <source>
        <dbReference type="SAM" id="MobiDB-lite"/>
    </source>
</evidence>
<comment type="caution">
    <text evidence="2">The sequence shown here is derived from an EMBL/GenBank/DDBJ whole genome shotgun (WGS) entry which is preliminary data.</text>
</comment>
<evidence type="ECO:0000313" key="2">
    <source>
        <dbReference type="EMBL" id="GAI94024.1"/>
    </source>
</evidence>
<dbReference type="EMBL" id="BARW01024623">
    <property type="protein sequence ID" value="GAI94024.1"/>
    <property type="molecule type" value="Genomic_DNA"/>
</dbReference>
<gene>
    <name evidence="2" type="ORF">S12H4_40557</name>
</gene>
<name>X1UNW5_9ZZZZ</name>
<dbReference type="AlphaFoldDB" id="X1UNW5"/>
<proteinExistence type="predicted"/>
<reference evidence="2" key="1">
    <citation type="journal article" date="2014" name="Front. Microbiol.">
        <title>High frequency of phylogenetically diverse reductive dehalogenase-homologous genes in deep subseafloor sedimentary metagenomes.</title>
        <authorList>
            <person name="Kawai M."/>
            <person name="Futagami T."/>
            <person name="Toyoda A."/>
            <person name="Takaki Y."/>
            <person name="Nishi S."/>
            <person name="Hori S."/>
            <person name="Arai W."/>
            <person name="Tsubouchi T."/>
            <person name="Morono Y."/>
            <person name="Uchiyama I."/>
            <person name="Ito T."/>
            <person name="Fujiyama A."/>
            <person name="Inagaki F."/>
            <person name="Takami H."/>
        </authorList>
    </citation>
    <scope>NUCLEOTIDE SEQUENCE</scope>
    <source>
        <strain evidence="2">Expedition CK06-06</strain>
    </source>
</reference>
<feature type="non-terminal residue" evidence="2">
    <location>
        <position position="1"/>
    </location>
</feature>
<organism evidence="2">
    <name type="scientific">marine sediment metagenome</name>
    <dbReference type="NCBI Taxonomy" id="412755"/>
    <lineage>
        <taxon>unclassified sequences</taxon>
        <taxon>metagenomes</taxon>
        <taxon>ecological metagenomes</taxon>
    </lineage>
</organism>